<dbReference type="InterPro" id="IPR050426">
    <property type="entry name" value="Glycosyltransferase_28"/>
</dbReference>
<dbReference type="EMBL" id="CP059322">
    <property type="protein sequence ID" value="QLQ36613.1"/>
    <property type="molecule type" value="Genomic_DNA"/>
</dbReference>
<feature type="domain" description="Erythromycin biosynthesis protein CIII-like N-terminal" evidence="6">
    <location>
        <begin position="22"/>
        <end position="261"/>
    </location>
</feature>
<dbReference type="CDD" id="cd03784">
    <property type="entry name" value="GT1_Gtf-like"/>
    <property type="match status" value="1"/>
</dbReference>
<evidence type="ECO:0000259" key="6">
    <source>
        <dbReference type="Pfam" id="PF21036"/>
    </source>
</evidence>
<dbReference type="InterPro" id="IPR002213">
    <property type="entry name" value="UDP_glucos_trans"/>
</dbReference>
<name>A0A7L6B3P9_9ACTN</name>
<dbReference type="InterPro" id="IPR010610">
    <property type="entry name" value="EryCIII-like_C"/>
</dbReference>
<evidence type="ECO:0000256" key="4">
    <source>
        <dbReference type="ARBA" id="ARBA00023194"/>
    </source>
</evidence>
<feature type="domain" description="Erythromycin biosynthesis protein CIII-like C-terminal" evidence="5">
    <location>
        <begin position="275"/>
        <end position="418"/>
    </location>
</feature>
<evidence type="ECO:0000256" key="3">
    <source>
        <dbReference type="ARBA" id="ARBA00022679"/>
    </source>
</evidence>
<reference evidence="8" key="1">
    <citation type="submission" date="2020-07" db="EMBL/GenBank/DDBJ databases">
        <title>A new Micromonospora strain with potent antibiotic activity isolated from the microbiome of a mid-Atlantic deep-sea sponge.</title>
        <authorList>
            <person name="Back C.R."/>
            <person name="Stennett H.L."/>
            <person name="Williams S.E."/>
            <person name="Wang L."/>
            <person name="Ojeda Gomez J."/>
            <person name="Abdulle O.M."/>
            <person name="Duffy T."/>
            <person name="Hendry K.R."/>
            <person name="Powell D."/>
            <person name="Stach J.E."/>
            <person name="Essex-Lopresti A.E."/>
            <person name="Willis C.L."/>
            <person name="Curnow P."/>
            <person name="Race P.R."/>
        </authorList>
    </citation>
    <scope>NUCLEOTIDE SEQUENCE [LARGE SCALE GENOMIC DNA]</scope>
    <source>
        <strain evidence="8">28ISP2-46</strain>
    </source>
</reference>
<evidence type="ECO:0000259" key="5">
    <source>
        <dbReference type="Pfam" id="PF06722"/>
    </source>
</evidence>
<gene>
    <name evidence="7" type="ORF">H1D33_25625</name>
</gene>
<dbReference type="PANTHER" id="PTHR48050">
    <property type="entry name" value="STEROL 3-BETA-GLUCOSYLTRANSFERASE"/>
    <property type="match status" value="1"/>
</dbReference>
<keyword evidence="2" id="KW-0328">Glycosyltransferase</keyword>
<dbReference type="Proteomes" id="UP000510844">
    <property type="component" value="Chromosome"/>
</dbReference>
<dbReference type="PANTHER" id="PTHR48050:SF13">
    <property type="entry name" value="STEROL 3-BETA-GLUCOSYLTRANSFERASE UGT80A2"/>
    <property type="match status" value="1"/>
</dbReference>
<dbReference type="KEGG" id="mfeu:H1D33_25625"/>
<dbReference type="InterPro" id="IPR030953">
    <property type="entry name" value="Glycosyl_450act"/>
</dbReference>
<keyword evidence="8" id="KW-1185">Reference proteome</keyword>
<dbReference type="GO" id="GO:0016758">
    <property type="term" value="F:hexosyltransferase activity"/>
    <property type="evidence" value="ECO:0007669"/>
    <property type="project" value="UniProtKB-ARBA"/>
</dbReference>
<dbReference type="Pfam" id="PF21036">
    <property type="entry name" value="EryCIII-like_N"/>
    <property type="match status" value="1"/>
</dbReference>
<proteinExistence type="inferred from homology"/>
<dbReference type="SUPFAM" id="SSF53756">
    <property type="entry name" value="UDP-Glycosyltransferase/glycogen phosphorylase"/>
    <property type="match status" value="1"/>
</dbReference>
<evidence type="ECO:0000256" key="1">
    <source>
        <dbReference type="ARBA" id="ARBA00006962"/>
    </source>
</evidence>
<sequence length="431" mass="46343">MRVLFVCMPHPTHWFPLVPLAWALRSAGHEVRVAGQPDLTDAVTGSGLTAVPVGDAEWYATDPWAPELLGELLAAGGSEHVQHFDFARADPAGWDWAGLLGLEKVMIGALFASFNTDPMIDDLVAFARSWGPDLVIWEPFTLAGAVVATVLGVPHARLVYGPDITLRARQEFLRLAARRDPADREDPTAEWLSAVLARHGARYDETVRTGHFTIDTTPPGTRLPLDRTTVGMRHVPYNGPAVVPDWLRVPPSRPRVCLTLGVSGEMDRSAASVGELLAGMADLDVEIVATLDAAHREQVGRLPANTRVVDFVPLHDLLPTCAAIVHHGGVGTRAAAETHGVPQLMIAYGWDTLAKARRTEELGAGLCLPAAEATVDAVRAAVLRLLTDPALRAGARALRDEATAQPTPADVVPVLEKMVLEHRVTAGGERR</sequence>
<accession>A0A7L6B3P9</accession>
<keyword evidence="3" id="KW-0808">Transferase</keyword>
<dbReference type="Gene3D" id="3.40.50.2000">
    <property type="entry name" value="Glycogen Phosphorylase B"/>
    <property type="match status" value="2"/>
</dbReference>
<dbReference type="NCBIfam" id="TIGR04516">
    <property type="entry name" value="glycosyl_450act"/>
    <property type="match status" value="1"/>
</dbReference>
<evidence type="ECO:0000313" key="7">
    <source>
        <dbReference type="EMBL" id="QLQ36613.1"/>
    </source>
</evidence>
<protein>
    <submittedName>
        <fullName evidence="7">Activator-dependent family glycosyltransferase</fullName>
    </submittedName>
</protein>
<evidence type="ECO:0000256" key="2">
    <source>
        <dbReference type="ARBA" id="ARBA00022676"/>
    </source>
</evidence>
<evidence type="ECO:0000313" key="8">
    <source>
        <dbReference type="Proteomes" id="UP000510844"/>
    </source>
</evidence>
<dbReference type="FunFam" id="3.40.50.2000:FF:000072">
    <property type="entry name" value="Glycosyl transferase"/>
    <property type="match status" value="1"/>
</dbReference>
<keyword evidence="4" id="KW-0045">Antibiotic biosynthesis</keyword>
<dbReference type="RefSeq" id="WP_181569128.1">
    <property type="nucleotide sequence ID" value="NZ_CP059322.2"/>
</dbReference>
<organism evidence="7 8">
    <name type="scientific">Micromonospora robiginosa</name>
    <dbReference type="NCBI Taxonomy" id="2749844"/>
    <lineage>
        <taxon>Bacteria</taxon>
        <taxon>Bacillati</taxon>
        <taxon>Actinomycetota</taxon>
        <taxon>Actinomycetes</taxon>
        <taxon>Micromonosporales</taxon>
        <taxon>Micromonosporaceae</taxon>
        <taxon>Micromonospora</taxon>
    </lineage>
</organism>
<dbReference type="GO" id="GO:0008194">
    <property type="term" value="F:UDP-glycosyltransferase activity"/>
    <property type="evidence" value="ECO:0007669"/>
    <property type="project" value="InterPro"/>
</dbReference>
<comment type="similarity">
    <text evidence="1">Belongs to the glycosyltransferase 28 family.</text>
</comment>
<dbReference type="Pfam" id="PF06722">
    <property type="entry name" value="EryCIII-like_C"/>
    <property type="match status" value="1"/>
</dbReference>
<reference evidence="7 8" key="2">
    <citation type="journal article" date="2021" name="Mar. Drugs">
        <title>A New Micromonospora Strain with Antibiotic Activity Isolated from the Microbiome of a Mid-Atlantic Deep-Sea Sponge.</title>
        <authorList>
            <person name="Back C.R."/>
            <person name="Stennett H.L."/>
            <person name="Williams S.E."/>
            <person name="Wang L."/>
            <person name="Ojeda Gomez J."/>
            <person name="Abdulle O.M."/>
            <person name="Duffy T."/>
            <person name="Neal C."/>
            <person name="Mantell J."/>
            <person name="Jepson M.A."/>
            <person name="Hendry K.R."/>
            <person name="Powell D."/>
            <person name="Stach J.E.M."/>
            <person name="Essex-Lopresti A.E."/>
            <person name="Willis C.L."/>
            <person name="Curnow P."/>
            <person name="Race P.R."/>
        </authorList>
    </citation>
    <scope>NUCLEOTIDE SEQUENCE [LARGE SCALE GENOMIC DNA]</scope>
    <source>
        <strain evidence="7 8">28ISP2-46</strain>
    </source>
</reference>
<dbReference type="InterPro" id="IPR048284">
    <property type="entry name" value="EryCIII-like_N"/>
</dbReference>
<dbReference type="GO" id="GO:0017000">
    <property type="term" value="P:antibiotic biosynthetic process"/>
    <property type="evidence" value="ECO:0007669"/>
    <property type="project" value="UniProtKB-KW"/>
</dbReference>
<dbReference type="AlphaFoldDB" id="A0A7L6B3P9"/>